<keyword evidence="3" id="KW-1185">Reference proteome</keyword>
<dbReference type="AlphaFoldDB" id="A0A2S7F3K8"/>
<protein>
    <submittedName>
        <fullName evidence="2">Uncharacterized protein</fullName>
    </submittedName>
</protein>
<organism evidence="2 3">
    <name type="scientific">Xanthomonas hyacinthi</name>
    <dbReference type="NCBI Taxonomy" id="56455"/>
    <lineage>
        <taxon>Bacteria</taxon>
        <taxon>Pseudomonadati</taxon>
        <taxon>Pseudomonadota</taxon>
        <taxon>Gammaproteobacteria</taxon>
        <taxon>Lysobacterales</taxon>
        <taxon>Lysobacteraceae</taxon>
        <taxon>Xanthomonas</taxon>
    </lineage>
</organism>
<name>A0A2S7F3K8_9XANT</name>
<comment type="caution">
    <text evidence="2">The sequence shown here is derived from an EMBL/GenBank/DDBJ whole genome shotgun (WGS) entry which is preliminary data.</text>
</comment>
<proteinExistence type="predicted"/>
<sequence length="166" mass="17002">MMAVAGCNKGPDQAAPAPAQTSPRDAAAPAPAASPQAPVNKLTADQVSIKLTLESEPKINAATGFVEFTVKVENNGKVALSGASNPPVNLGVQIEAPDGSAEVRDFSRTALPEIAPGAAASVAVQIPADSRIDGRKLKVDLVQESVSWFSGFGQPTLEVGPVHLKK</sequence>
<gene>
    <name evidence="2" type="ORF">XhyaCFBP1156_02150</name>
</gene>
<evidence type="ECO:0000313" key="2">
    <source>
        <dbReference type="EMBL" id="PPU99968.1"/>
    </source>
</evidence>
<accession>A0A2S7F3K8</accession>
<dbReference type="EMBL" id="MDEG01000001">
    <property type="protein sequence ID" value="PPU99968.1"/>
    <property type="molecule type" value="Genomic_DNA"/>
</dbReference>
<feature type="compositionally biased region" description="Low complexity" evidence="1">
    <location>
        <begin position="26"/>
        <end position="38"/>
    </location>
</feature>
<reference evidence="3" key="1">
    <citation type="submission" date="2016-08" db="EMBL/GenBank/DDBJ databases">
        <authorList>
            <person name="Merda D."/>
            <person name="Briand M."/>
            <person name="Taghouti G."/>
            <person name="Carrere S."/>
            <person name="Gouzy J."/>
            <person name="Portier P."/>
            <person name="Jacques M.-A."/>
            <person name="Fischer-Le Saux M."/>
        </authorList>
    </citation>
    <scope>NUCLEOTIDE SEQUENCE [LARGE SCALE GENOMIC DNA]</scope>
    <source>
        <strain evidence="3">CFBP1156</strain>
    </source>
</reference>
<evidence type="ECO:0000313" key="3">
    <source>
        <dbReference type="Proteomes" id="UP000238261"/>
    </source>
</evidence>
<evidence type="ECO:0000256" key="1">
    <source>
        <dbReference type="SAM" id="MobiDB-lite"/>
    </source>
</evidence>
<feature type="region of interest" description="Disordered" evidence="1">
    <location>
        <begin position="1"/>
        <end position="41"/>
    </location>
</feature>
<dbReference type="Proteomes" id="UP000238261">
    <property type="component" value="Unassembled WGS sequence"/>
</dbReference>